<evidence type="ECO:0000313" key="2">
    <source>
        <dbReference type="Proteomes" id="UP000745764"/>
    </source>
</evidence>
<gene>
    <name evidence="1" type="ORF">AWRI4620_LOCUS3746</name>
</gene>
<evidence type="ECO:0000313" key="1">
    <source>
        <dbReference type="EMBL" id="CAD0109491.1"/>
    </source>
</evidence>
<dbReference type="Proteomes" id="UP000745764">
    <property type="component" value="Unassembled WGS sequence"/>
</dbReference>
<dbReference type="AlphaFoldDB" id="A0A9N8KGT5"/>
<organism evidence="1 2">
    <name type="scientific">Aureobasidium uvarum</name>
    <dbReference type="NCBI Taxonomy" id="2773716"/>
    <lineage>
        <taxon>Eukaryota</taxon>
        <taxon>Fungi</taxon>
        <taxon>Dikarya</taxon>
        <taxon>Ascomycota</taxon>
        <taxon>Pezizomycotina</taxon>
        <taxon>Dothideomycetes</taxon>
        <taxon>Dothideomycetidae</taxon>
        <taxon>Dothideales</taxon>
        <taxon>Saccotheciaceae</taxon>
        <taxon>Aureobasidium</taxon>
    </lineage>
</organism>
<dbReference type="OrthoDB" id="414698at2759"/>
<dbReference type="InterPro" id="IPR010323">
    <property type="entry name" value="DUF924"/>
</dbReference>
<proteinExistence type="predicted"/>
<dbReference type="InterPro" id="IPR011990">
    <property type="entry name" value="TPR-like_helical_dom_sf"/>
</dbReference>
<dbReference type="SUPFAM" id="SSF48452">
    <property type="entry name" value="TPR-like"/>
    <property type="match status" value="1"/>
</dbReference>
<comment type="caution">
    <text evidence="1">The sequence shown here is derived from an EMBL/GenBank/DDBJ whole genome shotgun (WGS) entry which is preliminary data.</text>
</comment>
<dbReference type="EMBL" id="CAINUL010000005">
    <property type="protein sequence ID" value="CAD0109491.1"/>
    <property type="molecule type" value="Genomic_DNA"/>
</dbReference>
<reference evidence="1" key="1">
    <citation type="submission" date="2020-06" db="EMBL/GenBank/DDBJ databases">
        <authorList>
            <person name="Onetto C."/>
        </authorList>
    </citation>
    <scope>NUCLEOTIDE SEQUENCE</scope>
</reference>
<dbReference type="Gene3D" id="1.20.58.320">
    <property type="entry name" value="TPR-like"/>
    <property type="match status" value="1"/>
</dbReference>
<evidence type="ECO:0008006" key="3">
    <source>
        <dbReference type="Google" id="ProtNLM"/>
    </source>
</evidence>
<accession>A0A9N8KGT5</accession>
<protein>
    <recommendedName>
        <fullName evidence="3">DUF924-domain-containing protein</fullName>
    </recommendedName>
</protein>
<keyword evidence="2" id="KW-1185">Reference proteome</keyword>
<name>A0A9N8KGT5_9PEZI</name>
<sequence>MSDQDRSSALAEAFGSGILDSIQEFWFQHLADETHIVVPSTEDMKVWFMDKSDEFDSFCRDKYGNILTIIKTSSSTPEEILAAANPTTSLNWMSLIILLDQLPRNIYRGTSASIISHTFDPLALAIALKARAQYIHLDPSIRYRLSYRLWVFMPFEHAEDLEMQEIMVREQRARWYDMQDHLLNNKVTTQDSEITKYCRSVVISKQEELETCTGLLKKAVDEHYEAIKRFGRFPYRNKTLGRETTREEQEFLDAM</sequence>
<dbReference type="Pfam" id="PF06041">
    <property type="entry name" value="DUF924"/>
    <property type="match status" value="1"/>
</dbReference>
<dbReference type="Gene3D" id="1.25.40.10">
    <property type="entry name" value="Tetratricopeptide repeat domain"/>
    <property type="match status" value="1"/>
</dbReference>